<gene>
    <name evidence="9" type="ORF">SDC9_97316</name>
</gene>
<evidence type="ECO:0000256" key="5">
    <source>
        <dbReference type="ARBA" id="ARBA00022989"/>
    </source>
</evidence>
<evidence type="ECO:0000256" key="3">
    <source>
        <dbReference type="ARBA" id="ARBA00022475"/>
    </source>
</evidence>
<protein>
    <recommendedName>
        <fullName evidence="8">ABC transmembrane type-1 domain-containing protein</fullName>
    </recommendedName>
</protein>
<keyword evidence="4 7" id="KW-0812">Transmembrane</keyword>
<keyword evidence="6 7" id="KW-0472">Membrane</keyword>
<feature type="transmembrane region" description="Helical" evidence="7">
    <location>
        <begin position="98"/>
        <end position="120"/>
    </location>
</feature>
<reference evidence="9" key="1">
    <citation type="submission" date="2019-08" db="EMBL/GenBank/DDBJ databases">
        <authorList>
            <person name="Kucharzyk K."/>
            <person name="Murdoch R.W."/>
            <person name="Higgins S."/>
            <person name="Loffler F."/>
        </authorList>
    </citation>
    <scope>NUCLEOTIDE SEQUENCE</scope>
</reference>
<evidence type="ECO:0000259" key="8">
    <source>
        <dbReference type="PROSITE" id="PS50928"/>
    </source>
</evidence>
<feature type="transmembrane region" description="Helical" evidence="7">
    <location>
        <begin position="167"/>
        <end position="188"/>
    </location>
</feature>
<feature type="domain" description="ABC transmembrane type-1" evidence="8">
    <location>
        <begin position="60"/>
        <end position="240"/>
    </location>
</feature>
<sequence length="257" mass="27383">MKVSTSSEKKVIRIAAVCFWLVAWQAAAVLLSQDLLLVSPIEVVRTLFAMVGDAAFWRIALSTMLRITGGFLLAFVLGVVIGAAAAKSETVRALMRPLTSVMRATPVASFIILALLWAGSKGLSTFTAFIMGLPIIYAGTLQGISAIDEKLVEMTKVFRVSSVARMLYVYLPAVLPSVASSAGVALGMCWKAGVAAEVIGLPTGTIGERLYQAKIYLSTGEVFAWTVVIIGLSALLEWAIETLLRMALARAERGPSV</sequence>
<dbReference type="AlphaFoldDB" id="A0A645ALQ7"/>
<dbReference type="Pfam" id="PF00528">
    <property type="entry name" value="BPD_transp_1"/>
    <property type="match status" value="1"/>
</dbReference>
<name>A0A645ALQ7_9ZZZZ</name>
<dbReference type="GO" id="GO:0005886">
    <property type="term" value="C:plasma membrane"/>
    <property type="evidence" value="ECO:0007669"/>
    <property type="project" value="UniProtKB-SubCell"/>
</dbReference>
<keyword evidence="2" id="KW-0813">Transport</keyword>
<feature type="transmembrane region" description="Helical" evidence="7">
    <location>
        <begin position="222"/>
        <end position="240"/>
    </location>
</feature>
<evidence type="ECO:0000256" key="7">
    <source>
        <dbReference type="SAM" id="Phobius"/>
    </source>
</evidence>
<dbReference type="PANTHER" id="PTHR30151">
    <property type="entry name" value="ALKANE SULFONATE ABC TRANSPORTER-RELATED, MEMBRANE SUBUNIT"/>
    <property type="match status" value="1"/>
</dbReference>
<dbReference type="CDD" id="cd06261">
    <property type="entry name" value="TM_PBP2"/>
    <property type="match status" value="1"/>
</dbReference>
<keyword evidence="3" id="KW-1003">Cell membrane</keyword>
<comment type="subcellular location">
    <subcellularLocation>
        <location evidence="1">Cell membrane</location>
        <topology evidence="1">Multi-pass membrane protein</topology>
    </subcellularLocation>
</comment>
<feature type="transmembrane region" description="Helical" evidence="7">
    <location>
        <begin position="56"/>
        <end position="86"/>
    </location>
</feature>
<evidence type="ECO:0000256" key="2">
    <source>
        <dbReference type="ARBA" id="ARBA00022448"/>
    </source>
</evidence>
<dbReference type="InterPro" id="IPR000515">
    <property type="entry name" value="MetI-like"/>
</dbReference>
<proteinExistence type="predicted"/>
<organism evidence="9">
    <name type="scientific">bioreactor metagenome</name>
    <dbReference type="NCBI Taxonomy" id="1076179"/>
    <lineage>
        <taxon>unclassified sequences</taxon>
        <taxon>metagenomes</taxon>
        <taxon>ecological metagenomes</taxon>
    </lineage>
</organism>
<feature type="transmembrane region" description="Helical" evidence="7">
    <location>
        <begin position="126"/>
        <end position="147"/>
    </location>
</feature>
<dbReference type="SUPFAM" id="SSF161098">
    <property type="entry name" value="MetI-like"/>
    <property type="match status" value="1"/>
</dbReference>
<dbReference type="PROSITE" id="PS50928">
    <property type="entry name" value="ABC_TM1"/>
    <property type="match status" value="1"/>
</dbReference>
<dbReference type="PANTHER" id="PTHR30151:SF0">
    <property type="entry name" value="ABC TRANSPORTER PERMEASE PROTEIN MJ0413-RELATED"/>
    <property type="match status" value="1"/>
</dbReference>
<dbReference type="InterPro" id="IPR035906">
    <property type="entry name" value="MetI-like_sf"/>
</dbReference>
<dbReference type="Gene3D" id="1.10.3720.10">
    <property type="entry name" value="MetI-like"/>
    <property type="match status" value="1"/>
</dbReference>
<evidence type="ECO:0000256" key="4">
    <source>
        <dbReference type="ARBA" id="ARBA00022692"/>
    </source>
</evidence>
<keyword evidence="5 7" id="KW-1133">Transmembrane helix</keyword>
<comment type="caution">
    <text evidence="9">The sequence shown here is derived from an EMBL/GenBank/DDBJ whole genome shotgun (WGS) entry which is preliminary data.</text>
</comment>
<evidence type="ECO:0000256" key="1">
    <source>
        <dbReference type="ARBA" id="ARBA00004651"/>
    </source>
</evidence>
<dbReference type="EMBL" id="VSSQ01013027">
    <property type="protein sequence ID" value="MPM50574.1"/>
    <property type="molecule type" value="Genomic_DNA"/>
</dbReference>
<evidence type="ECO:0000313" key="9">
    <source>
        <dbReference type="EMBL" id="MPM50574.1"/>
    </source>
</evidence>
<dbReference type="GO" id="GO:0055085">
    <property type="term" value="P:transmembrane transport"/>
    <property type="evidence" value="ECO:0007669"/>
    <property type="project" value="InterPro"/>
</dbReference>
<accession>A0A645ALQ7</accession>
<evidence type="ECO:0000256" key="6">
    <source>
        <dbReference type="ARBA" id="ARBA00023136"/>
    </source>
</evidence>